<evidence type="ECO:0000313" key="4">
    <source>
        <dbReference type="Proteomes" id="UP000014174"/>
    </source>
</evidence>
<dbReference type="OrthoDB" id="653949at2"/>
<keyword evidence="1" id="KW-0472">Membrane</keyword>
<proteinExistence type="predicted"/>
<dbReference type="InterPro" id="IPR040495">
    <property type="entry name" value="HU-CCDC81_bac_1"/>
</dbReference>
<feature type="domain" description="SPOR" evidence="2">
    <location>
        <begin position="264"/>
        <end position="341"/>
    </location>
</feature>
<dbReference type="EMBL" id="AQPN01000008">
    <property type="protein sequence ID" value="EOR96589.1"/>
    <property type="molecule type" value="Genomic_DNA"/>
</dbReference>
<dbReference type="InterPro" id="IPR036680">
    <property type="entry name" value="SPOR-like_sf"/>
</dbReference>
<gene>
    <name evidence="3" type="ORF">ADIARSV_0220</name>
</gene>
<comment type="caution">
    <text evidence="3">The sequence shown here is derived from an EMBL/GenBank/DDBJ whole genome shotgun (WGS) entry which is preliminary data.</text>
</comment>
<dbReference type="eggNOG" id="COG3087">
    <property type="taxonomic scope" value="Bacteria"/>
</dbReference>
<protein>
    <recommendedName>
        <fullName evidence="2">SPOR domain-containing protein</fullName>
    </recommendedName>
</protein>
<evidence type="ECO:0000313" key="3">
    <source>
        <dbReference type="EMBL" id="EOR96589.1"/>
    </source>
</evidence>
<dbReference type="Gene3D" id="3.30.70.1070">
    <property type="entry name" value="Sporulation related repeat"/>
    <property type="match status" value="1"/>
</dbReference>
<dbReference type="InterPro" id="IPR007730">
    <property type="entry name" value="SPOR-like_dom"/>
</dbReference>
<keyword evidence="4" id="KW-1185">Reference proteome</keyword>
<dbReference type="RefSeq" id="WP_016193474.1">
    <property type="nucleotide sequence ID" value="NZ_AQPN01000008.1"/>
</dbReference>
<dbReference type="AlphaFoldDB" id="R9H604"/>
<evidence type="ECO:0000256" key="1">
    <source>
        <dbReference type="SAM" id="Phobius"/>
    </source>
</evidence>
<evidence type="ECO:0000259" key="2">
    <source>
        <dbReference type="PROSITE" id="PS51724"/>
    </source>
</evidence>
<dbReference type="SUPFAM" id="SSF110997">
    <property type="entry name" value="Sporulation related repeat"/>
    <property type="match status" value="1"/>
</dbReference>
<dbReference type="PROSITE" id="PS51724">
    <property type="entry name" value="SPOR"/>
    <property type="match status" value="1"/>
</dbReference>
<dbReference type="Pfam" id="PF18174">
    <property type="entry name" value="HU-CCDC81_bac_1"/>
    <property type="match status" value="1"/>
</dbReference>
<name>R9H604_9SPHI</name>
<dbReference type="Proteomes" id="UP000014174">
    <property type="component" value="Unassembled WGS sequence"/>
</dbReference>
<reference evidence="3 4" key="1">
    <citation type="journal article" date="2013" name="Genome Announc.">
        <title>Draft Genome Sequence of Arcticibacter svalbardensis Strain MN12-7T, a Member of the Family Sphingobacteriaceae Isolated from an Arctic Soil Sample.</title>
        <authorList>
            <person name="Shivaji S."/>
            <person name="Ara S."/>
            <person name="Prasad S."/>
            <person name="Manasa B.P."/>
            <person name="Begum Z."/>
            <person name="Singh A."/>
            <person name="Kumar Pinnaka A."/>
        </authorList>
    </citation>
    <scope>NUCLEOTIDE SEQUENCE [LARGE SCALE GENOMIC DNA]</scope>
    <source>
        <strain evidence="3 4">MN12-7</strain>
    </source>
</reference>
<keyword evidence="1" id="KW-1133">Transmembrane helix</keyword>
<sequence length="347" mass="38899">MNISLYISELLKDYDEISLSDVGTFYKERTSAFFDESTGQFHAPSEKVCFKNTFNGQDDTLVHYISQVKKISEASSRYFINKFIAQIQQSLSSFNEVEIQPIGLLKNSPSGLVLAQTNESATNFGLSKLKDASYTPAFTPINNAPIEAELSDQDNNHTTSKTWKAVFIILVLLIISGSYFYIINPSLFNLTSDKPIPEQNAQPQIKKQEAPVIQSVDSSINNAGSLKQNATNVQDSISATLKTPLKPENKKNNNPVSSLKEINTSKSKEFYVIGASFGLPLEAENYIKTLQKRGIKATIVEDTRRPRYKISLGSFHTYEEANIEKRQVQSNFNKEAWILNLNDKAKK</sequence>
<organism evidence="3 4">
    <name type="scientific">Arcticibacter svalbardensis MN12-7</name>
    <dbReference type="NCBI Taxonomy" id="1150600"/>
    <lineage>
        <taxon>Bacteria</taxon>
        <taxon>Pseudomonadati</taxon>
        <taxon>Bacteroidota</taxon>
        <taxon>Sphingobacteriia</taxon>
        <taxon>Sphingobacteriales</taxon>
        <taxon>Sphingobacteriaceae</taxon>
        <taxon>Arcticibacter</taxon>
    </lineage>
</organism>
<accession>R9H604</accession>
<feature type="transmembrane region" description="Helical" evidence="1">
    <location>
        <begin position="165"/>
        <end position="182"/>
    </location>
</feature>
<dbReference type="STRING" id="1150600.ADIARSV_0220"/>
<keyword evidence="1" id="KW-0812">Transmembrane</keyword>
<dbReference type="Pfam" id="PF05036">
    <property type="entry name" value="SPOR"/>
    <property type="match status" value="1"/>
</dbReference>
<dbReference type="GO" id="GO:0042834">
    <property type="term" value="F:peptidoglycan binding"/>
    <property type="evidence" value="ECO:0007669"/>
    <property type="project" value="InterPro"/>
</dbReference>